<evidence type="ECO:0000256" key="9">
    <source>
        <dbReference type="ARBA" id="ARBA00023186"/>
    </source>
</evidence>
<dbReference type="GO" id="GO:0001405">
    <property type="term" value="C:PAM complex, Tim23 associated import motor"/>
    <property type="evidence" value="ECO:0007669"/>
    <property type="project" value="UniProtKB-ARBA"/>
</dbReference>
<evidence type="ECO:0000259" key="14">
    <source>
        <dbReference type="PROSITE" id="PS51751"/>
    </source>
</evidence>
<keyword evidence="3 10" id="KW-0812">Transmembrane</keyword>
<feature type="domain" description="J" evidence="13">
    <location>
        <begin position="69"/>
        <end position="133"/>
    </location>
</feature>
<evidence type="ECO:0000256" key="10">
    <source>
        <dbReference type="PROSITE-ProRule" id="PRU01087"/>
    </source>
</evidence>
<protein>
    <recommendedName>
        <fullName evidence="17">J domain-containing protein</fullName>
    </recommendedName>
</protein>
<evidence type="ECO:0000256" key="6">
    <source>
        <dbReference type="ARBA" id="ARBA00023010"/>
    </source>
</evidence>
<keyword evidence="6" id="KW-0653">Protein transport</keyword>
<dbReference type="GO" id="GO:0001671">
    <property type="term" value="F:ATPase activator activity"/>
    <property type="evidence" value="ECO:0007669"/>
    <property type="project" value="UniProtKB-ARBA"/>
</dbReference>
<dbReference type="CDD" id="cd06257">
    <property type="entry name" value="DnaJ"/>
    <property type="match status" value="1"/>
</dbReference>
<proteinExistence type="predicted"/>
<dbReference type="PANTHER" id="PTHR31204">
    <property type="entry name" value="SIGMA INTRACELLULAR RECEPTOR 2"/>
    <property type="match status" value="1"/>
</dbReference>
<dbReference type="OrthoDB" id="433124at2759"/>
<dbReference type="PROSITE" id="PS51751">
    <property type="entry name" value="EXPERA"/>
    <property type="match status" value="1"/>
</dbReference>
<evidence type="ECO:0000256" key="12">
    <source>
        <dbReference type="SAM" id="SignalP"/>
    </source>
</evidence>
<evidence type="ECO:0000259" key="13">
    <source>
        <dbReference type="PROSITE" id="PS50076"/>
    </source>
</evidence>
<keyword evidence="9" id="KW-0143">Chaperone</keyword>
<dbReference type="SUPFAM" id="SSF46565">
    <property type="entry name" value="Chaperone J-domain"/>
    <property type="match status" value="1"/>
</dbReference>
<accession>A0A5E8B3G9</accession>
<feature type="domain" description="EXPERA" evidence="14">
    <location>
        <begin position="133"/>
        <end position="269"/>
    </location>
</feature>
<reference evidence="15 16" key="1">
    <citation type="submission" date="2019-09" db="EMBL/GenBank/DDBJ databases">
        <authorList>
            <person name="Brejova B."/>
        </authorList>
    </citation>
    <scope>NUCLEOTIDE SEQUENCE [LARGE SCALE GENOMIC DNA]</scope>
</reference>
<dbReference type="GO" id="GO:0030150">
    <property type="term" value="P:protein import into mitochondrial matrix"/>
    <property type="evidence" value="ECO:0007669"/>
    <property type="project" value="UniProtKB-ARBA"/>
</dbReference>
<keyword evidence="6" id="KW-0813">Transport</keyword>
<dbReference type="Pfam" id="PF05241">
    <property type="entry name" value="EBP"/>
    <property type="match status" value="1"/>
</dbReference>
<evidence type="ECO:0008006" key="17">
    <source>
        <dbReference type="Google" id="ProtNLM"/>
    </source>
</evidence>
<dbReference type="InterPro" id="IPR033118">
    <property type="entry name" value="EXPERA"/>
</dbReference>
<gene>
    <name evidence="15" type="ORF">SAPINGB_P000887</name>
</gene>
<dbReference type="GO" id="GO:0005783">
    <property type="term" value="C:endoplasmic reticulum"/>
    <property type="evidence" value="ECO:0007669"/>
    <property type="project" value="TreeGrafter"/>
</dbReference>
<keyword evidence="5 10" id="KW-1133">Transmembrane helix</keyword>
<evidence type="ECO:0000256" key="8">
    <source>
        <dbReference type="ARBA" id="ARBA00023136"/>
    </source>
</evidence>
<dbReference type="InterPro" id="IPR051987">
    <property type="entry name" value="Sigma-2_receptor-like"/>
</dbReference>
<keyword evidence="8 10" id="KW-0472">Membrane</keyword>
<dbReference type="Proteomes" id="UP000398389">
    <property type="component" value="Unassembled WGS sequence"/>
</dbReference>
<dbReference type="GeneID" id="43579710"/>
<evidence type="ECO:0000256" key="2">
    <source>
        <dbReference type="ARBA" id="ARBA00004273"/>
    </source>
</evidence>
<dbReference type="AlphaFoldDB" id="A0A5E8B3G9"/>
<organism evidence="15 16">
    <name type="scientific">Magnusiomyces paraingens</name>
    <dbReference type="NCBI Taxonomy" id="2606893"/>
    <lineage>
        <taxon>Eukaryota</taxon>
        <taxon>Fungi</taxon>
        <taxon>Dikarya</taxon>
        <taxon>Ascomycota</taxon>
        <taxon>Saccharomycotina</taxon>
        <taxon>Dipodascomycetes</taxon>
        <taxon>Dipodascales</taxon>
        <taxon>Dipodascaceae</taxon>
        <taxon>Magnusiomyces</taxon>
    </lineage>
</organism>
<dbReference type="InterPro" id="IPR036869">
    <property type="entry name" value="J_dom_sf"/>
</dbReference>
<evidence type="ECO:0000256" key="1">
    <source>
        <dbReference type="ARBA" id="ARBA00004141"/>
    </source>
</evidence>
<evidence type="ECO:0000256" key="11">
    <source>
        <dbReference type="SAM" id="Phobius"/>
    </source>
</evidence>
<feature type="chain" id="PRO_5022728760" description="J domain-containing protein" evidence="12">
    <location>
        <begin position="21"/>
        <end position="290"/>
    </location>
</feature>
<evidence type="ECO:0000256" key="5">
    <source>
        <dbReference type="ARBA" id="ARBA00022989"/>
    </source>
</evidence>
<feature type="transmembrane region" description="Helical" evidence="11">
    <location>
        <begin position="255"/>
        <end position="274"/>
    </location>
</feature>
<feature type="signal peptide" evidence="12">
    <location>
        <begin position="1"/>
        <end position="20"/>
    </location>
</feature>
<dbReference type="EMBL" id="CABVLU010000001">
    <property type="protein sequence ID" value="VVT45780.1"/>
    <property type="molecule type" value="Genomic_DNA"/>
</dbReference>
<evidence type="ECO:0000313" key="15">
    <source>
        <dbReference type="EMBL" id="VVT45780.1"/>
    </source>
</evidence>
<dbReference type="Gene3D" id="1.10.287.110">
    <property type="entry name" value="DnaJ domain"/>
    <property type="match status" value="1"/>
</dbReference>
<name>A0A5E8B3G9_9ASCO</name>
<evidence type="ECO:0000313" key="16">
    <source>
        <dbReference type="Proteomes" id="UP000398389"/>
    </source>
</evidence>
<feature type="transmembrane region" description="Helical" evidence="11">
    <location>
        <begin position="192"/>
        <end position="211"/>
    </location>
</feature>
<keyword evidence="4" id="KW-0999">Mitochondrion inner membrane</keyword>
<dbReference type="PANTHER" id="PTHR31204:SF1">
    <property type="entry name" value="SIGMA INTRACELLULAR RECEPTOR 2"/>
    <property type="match status" value="1"/>
</dbReference>
<keyword evidence="7" id="KW-0496">Mitochondrion</keyword>
<dbReference type="SMART" id="SM00271">
    <property type="entry name" value="DnaJ"/>
    <property type="match status" value="1"/>
</dbReference>
<comment type="subcellular location">
    <subcellularLocation>
        <location evidence="1">Membrane</location>
        <topology evidence="1">Multi-pass membrane protein</topology>
    </subcellularLocation>
    <subcellularLocation>
        <location evidence="2">Mitochondrion inner membrane</location>
    </subcellularLocation>
</comment>
<evidence type="ECO:0000256" key="4">
    <source>
        <dbReference type="ARBA" id="ARBA00022792"/>
    </source>
</evidence>
<sequence>MVWPIVASLVGALAFTSARAACRAYGRLKAMPPEAFYGNFNSYGGKSAHDKYNRPFYEGGFDAQMTVSEALDILGMTGEAELTKRAIRTNHRRVMLQNHPDKGGSPYLATKINEAREVLDKVATRRSLLSRKTDLVYLIYFVQHAVVTLLIDSTVIIPSQYQLGIQSSLANFHIKSNNDVLLESPPTWLKSYVWLEVLFQLPLFIVGPYYLYKDSKKVYIPMLVYAVEAATTTFACMIEILGVNNLTFAEKMNLQLLYGPIIVVALWMAVDMSLRINRWIPSDDLFSKSK</sequence>
<evidence type="ECO:0000256" key="7">
    <source>
        <dbReference type="ARBA" id="ARBA00023128"/>
    </source>
</evidence>
<feature type="transmembrane region" description="Helical" evidence="11">
    <location>
        <begin position="223"/>
        <end position="243"/>
    </location>
</feature>
<keyword evidence="16" id="KW-1185">Reference proteome</keyword>
<keyword evidence="6" id="KW-0811">Translocation</keyword>
<keyword evidence="12" id="KW-0732">Signal</keyword>
<dbReference type="FunFam" id="1.10.287.110:FF:000001">
    <property type="entry name" value="Import inner membrane translocase subunit tim14"/>
    <property type="match status" value="1"/>
</dbReference>
<dbReference type="RefSeq" id="XP_031851501.1">
    <property type="nucleotide sequence ID" value="XM_031995610.1"/>
</dbReference>
<dbReference type="PROSITE" id="PS50076">
    <property type="entry name" value="DNAJ_2"/>
    <property type="match status" value="1"/>
</dbReference>
<dbReference type="InterPro" id="IPR001623">
    <property type="entry name" value="DnaJ_domain"/>
</dbReference>
<evidence type="ECO:0000256" key="3">
    <source>
        <dbReference type="ARBA" id="ARBA00022692"/>
    </source>
</evidence>